<name>A0A6N9Q782_9BACL</name>
<dbReference type="AlphaFoldDB" id="A0A6N9Q782"/>
<proteinExistence type="predicted"/>
<keyword evidence="1" id="KW-0378">Hydrolase</keyword>
<dbReference type="OrthoDB" id="2476736at2"/>
<gene>
    <name evidence="1" type="ORF">ERL59_17380</name>
</gene>
<dbReference type="EMBL" id="SIJB01000037">
    <property type="protein sequence ID" value="NBI30726.1"/>
    <property type="molecule type" value="Genomic_DNA"/>
</dbReference>
<keyword evidence="2" id="KW-1185">Reference proteome</keyword>
<sequence length="84" mass="9937">MSELEFFKGKVVCPRCNGNGLIYKAFIEKLKINLFICDECEATWLNESNINNKNFIDLSTFLDSKGSTYKDLDMQKQDFYWYKK</sequence>
<keyword evidence="1" id="KW-0269">Exonuclease</keyword>
<dbReference type="GO" id="GO:0004527">
    <property type="term" value="F:exonuclease activity"/>
    <property type="evidence" value="ECO:0007669"/>
    <property type="project" value="UniProtKB-KW"/>
</dbReference>
<accession>A0A6N9Q782</accession>
<protein>
    <submittedName>
        <fullName evidence="1">3'-5' exonuclease</fullName>
    </submittedName>
</protein>
<reference evidence="1 2" key="1">
    <citation type="submission" date="2019-01" db="EMBL/GenBank/DDBJ databases">
        <title>Chengkuizengella sp. nov., isolated from deep-sea sediment of East Pacific Ocean.</title>
        <authorList>
            <person name="Yang J."/>
            <person name="Lai Q."/>
            <person name="Shao Z."/>
        </authorList>
    </citation>
    <scope>NUCLEOTIDE SEQUENCE [LARGE SCALE GENOMIC DNA]</scope>
    <source>
        <strain evidence="1 2">YPA3-1-1</strain>
    </source>
</reference>
<evidence type="ECO:0000313" key="1">
    <source>
        <dbReference type="EMBL" id="NBI30726.1"/>
    </source>
</evidence>
<keyword evidence="1" id="KW-0540">Nuclease</keyword>
<dbReference type="Proteomes" id="UP000448943">
    <property type="component" value="Unassembled WGS sequence"/>
</dbReference>
<evidence type="ECO:0000313" key="2">
    <source>
        <dbReference type="Proteomes" id="UP000448943"/>
    </source>
</evidence>
<organism evidence="1 2">
    <name type="scientific">Chengkuizengella marina</name>
    <dbReference type="NCBI Taxonomy" id="2507566"/>
    <lineage>
        <taxon>Bacteria</taxon>
        <taxon>Bacillati</taxon>
        <taxon>Bacillota</taxon>
        <taxon>Bacilli</taxon>
        <taxon>Bacillales</taxon>
        <taxon>Paenibacillaceae</taxon>
        <taxon>Chengkuizengella</taxon>
    </lineage>
</organism>
<dbReference type="RefSeq" id="WP_160647540.1">
    <property type="nucleotide sequence ID" value="NZ_SIJB01000037.1"/>
</dbReference>
<comment type="caution">
    <text evidence="1">The sequence shown here is derived from an EMBL/GenBank/DDBJ whole genome shotgun (WGS) entry which is preliminary data.</text>
</comment>